<comment type="caution">
    <text evidence="2">The sequence shown here is derived from an EMBL/GenBank/DDBJ whole genome shotgun (WGS) entry which is preliminary data.</text>
</comment>
<dbReference type="AlphaFoldDB" id="A0AAD3DJ32"/>
<dbReference type="EMBL" id="BMAR01000003">
    <property type="protein sequence ID" value="GFR42730.1"/>
    <property type="molecule type" value="Genomic_DNA"/>
</dbReference>
<organism evidence="2 3">
    <name type="scientific">Astrephomene gubernaculifera</name>
    <dbReference type="NCBI Taxonomy" id="47775"/>
    <lineage>
        <taxon>Eukaryota</taxon>
        <taxon>Viridiplantae</taxon>
        <taxon>Chlorophyta</taxon>
        <taxon>core chlorophytes</taxon>
        <taxon>Chlorophyceae</taxon>
        <taxon>CS clade</taxon>
        <taxon>Chlamydomonadales</taxon>
        <taxon>Astrephomenaceae</taxon>
        <taxon>Astrephomene</taxon>
    </lineage>
</organism>
<evidence type="ECO:0000313" key="2">
    <source>
        <dbReference type="EMBL" id="GFR42730.1"/>
    </source>
</evidence>
<dbReference type="Pfam" id="PF05018">
    <property type="entry name" value="CFA20_dom"/>
    <property type="match status" value="1"/>
</dbReference>
<proteinExistence type="predicted"/>
<accession>A0AAD3DJ32</accession>
<name>A0AAD3DJ32_9CHLO</name>
<dbReference type="Proteomes" id="UP001054857">
    <property type="component" value="Unassembled WGS sequence"/>
</dbReference>
<feature type="non-terminal residue" evidence="2">
    <location>
        <position position="111"/>
    </location>
</feature>
<dbReference type="InterPro" id="IPR007714">
    <property type="entry name" value="CFA20_dom"/>
</dbReference>
<keyword evidence="3" id="KW-1185">Reference proteome</keyword>
<sequence length="111" mass="12461">MPLAPEWQHPYVNVFKICDAESMKEVETKGDVTEHMDKVIGKKVFKVRGLIPAGNYLRVPRSKLQTLGLTGRILYIQLKATPVKVFVVHIEVGTTDGNVHRISVSNMYAPD</sequence>
<evidence type="ECO:0000313" key="3">
    <source>
        <dbReference type="Proteomes" id="UP001054857"/>
    </source>
</evidence>
<reference evidence="2 3" key="1">
    <citation type="journal article" date="2021" name="Sci. Rep.">
        <title>Genome sequencing of the multicellular alga Astrephomene provides insights into convergent evolution of germ-soma differentiation.</title>
        <authorList>
            <person name="Yamashita S."/>
            <person name="Yamamoto K."/>
            <person name="Matsuzaki R."/>
            <person name="Suzuki S."/>
            <person name="Yamaguchi H."/>
            <person name="Hirooka S."/>
            <person name="Minakuchi Y."/>
            <person name="Miyagishima S."/>
            <person name="Kawachi M."/>
            <person name="Toyoda A."/>
            <person name="Nozaki H."/>
        </authorList>
    </citation>
    <scope>NUCLEOTIDE SEQUENCE [LARGE SCALE GENOMIC DNA]</scope>
    <source>
        <strain evidence="2 3">NIES-4017</strain>
    </source>
</reference>
<evidence type="ECO:0000259" key="1">
    <source>
        <dbReference type="Pfam" id="PF05018"/>
    </source>
</evidence>
<feature type="domain" description="CFA20" evidence="1">
    <location>
        <begin position="5"/>
        <end position="108"/>
    </location>
</feature>
<gene>
    <name evidence="2" type="ORF">Agub_g3649</name>
</gene>
<protein>
    <recommendedName>
        <fullName evidence="1">CFA20 domain-containing protein</fullName>
    </recommendedName>
</protein>